<keyword evidence="9" id="KW-1185">Reference proteome</keyword>
<dbReference type="RefSeq" id="WP_006078145.1">
    <property type="nucleotide sequence ID" value="NZ_AOMD01000025.1"/>
</dbReference>
<dbReference type="InterPro" id="IPR001515">
    <property type="entry name" value="Ribosomal_eL32"/>
</dbReference>
<feature type="region of interest" description="Disordered" evidence="6">
    <location>
        <begin position="63"/>
        <end position="107"/>
    </location>
</feature>
<dbReference type="SMART" id="SM01393">
    <property type="entry name" value="Ribosomal_L32e"/>
    <property type="match status" value="1"/>
</dbReference>
<dbReference type="SMART" id="SM00278">
    <property type="entry name" value="HhH1"/>
    <property type="match status" value="4"/>
</dbReference>
<organism evidence="8 9">
    <name type="scientific">Halococcus saccharolyticus DSM 5350</name>
    <dbReference type="NCBI Taxonomy" id="1227455"/>
    <lineage>
        <taxon>Archaea</taxon>
        <taxon>Methanobacteriati</taxon>
        <taxon>Methanobacteriota</taxon>
        <taxon>Stenosarchaea group</taxon>
        <taxon>Halobacteria</taxon>
        <taxon>Halobacteriales</taxon>
        <taxon>Halococcaceae</taxon>
        <taxon>Halococcus</taxon>
    </lineage>
</organism>
<feature type="domain" description="Helix-hairpin-helix DNA-binding motif class 1" evidence="7">
    <location>
        <begin position="42"/>
        <end position="61"/>
    </location>
</feature>
<reference evidence="8 9" key="1">
    <citation type="journal article" date="2014" name="PLoS Genet.">
        <title>Phylogenetically driven sequencing of extremely halophilic archaea reveals strategies for static and dynamic osmo-response.</title>
        <authorList>
            <person name="Becker E.A."/>
            <person name="Seitzer P.M."/>
            <person name="Tritt A."/>
            <person name="Larsen D."/>
            <person name="Krusor M."/>
            <person name="Yao A.I."/>
            <person name="Wu D."/>
            <person name="Madern D."/>
            <person name="Eisen J.A."/>
            <person name="Darling A.E."/>
            <person name="Facciotti M.T."/>
        </authorList>
    </citation>
    <scope>NUCLEOTIDE SEQUENCE [LARGE SCALE GENOMIC DNA]</scope>
    <source>
        <strain evidence="8 9">DSM 5350</strain>
    </source>
</reference>
<dbReference type="GO" id="GO:0006412">
    <property type="term" value="P:translation"/>
    <property type="evidence" value="ECO:0007669"/>
    <property type="project" value="InterPro"/>
</dbReference>
<dbReference type="GO" id="GO:0003735">
    <property type="term" value="F:structural constituent of ribosome"/>
    <property type="evidence" value="ECO:0007669"/>
    <property type="project" value="InterPro"/>
</dbReference>
<feature type="domain" description="Helix-hairpin-helix DNA-binding motif class 1" evidence="7">
    <location>
        <begin position="9"/>
        <end position="28"/>
    </location>
</feature>
<dbReference type="GO" id="GO:0022625">
    <property type="term" value="C:cytosolic large ribosomal subunit"/>
    <property type="evidence" value="ECO:0007669"/>
    <property type="project" value="TreeGrafter"/>
</dbReference>
<feature type="region of interest" description="Disordered" evidence="6">
    <location>
        <begin position="145"/>
        <end position="238"/>
    </location>
</feature>
<dbReference type="EMBL" id="AOMD01000025">
    <property type="protein sequence ID" value="EMA44134.1"/>
    <property type="molecule type" value="Genomic_DNA"/>
</dbReference>
<dbReference type="Proteomes" id="UP000011669">
    <property type="component" value="Unassembled WGS sequence"/>
</dbReference>
<feature type="compositionally biased region" description="Basic and acidic residues" evidence="6">
    <location>
        <begin position="177"/>
        <end position="199"/>
    </location>
</feature>
<gene>
    <name evidence="8" type="ORF">C449_11428</name>
</gene>
<dbReference type="InterPro" id="IPR036351">
    <property type="entry name" value="Ribosomal_eL32_sf"/>
</dbReference>
<evidence type="ECO:0000313" key="8">
    <source>
        <dbReference type="EMBL" id="EMA44134.1"/>
    </source>
</evidence>
<dbReference type="NCBIfam" id="NF009401">
    <property type="entry name" value="PRK12766.1"/>
    <property type="match status" value="1"/>
</dbReference>
<dbReference type="SUPFAM" id="SSF52042">
    <property type="entry name" value="Ribosomal protein L32e"/>
    <property type="match status" value="1"/>
</dbReference>
<evidence type="ECO:0000259" key="7">
    <source>
        <dbReference type="SMART" id="SM00278"/>
    </source>
</evidence>
<feature type="domain" description="Helix-hairpin-helix DNA-binding motif class 1" evidence="7">
    <location>
        <begin position="123"/>
        <end position="142"/>
    </location>
</feature>
<evidence type="ECO:0000256" key="1">
    <source>
        <dbReference type="ARBA" id="ARBA00008431"/>
    </source>
</evidence>
<accession>M0MHG5</accession>
<dbReference type="PATRIC" id="fig|1227455.4.peg.2342"/>
<dbReference type="InterPro" id="IPR010995">
    <property type="entry name" value="DNA_repair_Rad51/TF_NusA_a-hlx"/>
</dbReference>
<comment type="similarity">
    <text evidence="1">Belongs to the eukaryotic ribosomal protein eL32 family.</text>
</comment>
<dbReference type="InterPro" id="IPR023654">
    <property type="entry name" value="Ribosomal_eL32_arc"/>
</dbReference>
<sequence length="317" mass="34610">MATDIENERDLAAIDGVGDEKAEDLREAGFETIDDLRDADQDELAEIEGVGNALAARIKADVDELDVDDADEAGETSEDEADDGTDEVPDELTDVSGVGDAKADTLREAGFESVDDVRRADQSDLADVEGIGNALAARIKADVGGLEVADETETEVEDETETEEAEDVETELQPRGLTEKTPDLEDEEGRLLAERRRDSGPAFDRQNHHMKKRVSTSWRRPTGTLSKQRRGVKGKGATVEAGYRTAKPVRGRHPSGFEEVRVENTDDLEGVDGDSQAVRIGSSVGDRKRERIEEQAEDDGIRVLNPTYVEVEVTEDD</sequence>
<feature type="region of interest" description="Disordered" evidence="6">
    <location>
        <begin position="1"/>
        <end position="22"/>
    </location>
</feature>
<proteinExistence type="inferred from homology"/>
<dbReference type="GO" id="GO:0006281">
    <property type="term" value="P:DNA repair"/>
    <property type="evidence" value="ECO:0007669"/>
    <property type="project" value="InterPro"/>
</dbReference>
<evidence type="ECO:0000256" key="5">
    <source>
        <dbReference type="ARBA" id="ARBA00035377"/>
    </source>
</evidence>
<dbReference type="GO" id="GO:0000166">
    <property type="term" value="F:nucleotide binding"/>
    <property type="evidence" value="ECO:0007669"/>
    <property type="project" value="InterPro"/>
</dbReference>
<dbReference type="AlphaFoldDB" id="M0MHG5"/>
<evidence type="ECO:0000313" key="9">
    <source>
        <dbReference type="Proteomes" id="UP000011669"/>
    </source>
</evidence>
<evidence type="ECO:0000256" key="4">
    <source>
        <dbReference type="ARBA" id="ARBA00035229"/>
    </source>
</evidence>
<protein>
    <recommendedName>
        <fullName evidence="4">Large ribosomal subunit protein eL32</fullName>
    </recommendedName>
    <alternativeName>
        <fullName evidence="5">50S ribosomal protein L32e</fullName>
    </alternativeName>
</protein>
<dbReference type="SUPFAM" id="SSF47794">
    <property type="entry name" value="Rad51 N-terminal domain-like"/>
    <property type="match status" value="2"/>
</dbReference>
<feature type="compositionally biased region" description="Polar residues" evidence="6">
    <location>
        <begin position="215"/>
        <end position="226"/>
    </location>
</feature>
<dbReference type="OrthoDB" id="372100at2157"/>
<dbReference type="CDD" id="cd00513">
    <property type="entry name" value="Ribosomal_L32_L32e"/>
    <property type="match status" value="1"/>
</dbReference>
<evidence type="ECO:0000256" key="2">
    <source>
        <dbReference type="ARBA" id="ARBA00022980"/>
    </source>
</evidence>
<feature type="compositionally biased region" description="Acidic residues" evidence="6">
    <location>
        <begin position="63"/>
        <end position="93"/>
    </location>
</feature>
<dbReference type="Pfam" id="PF14520">
    <property type="entry name" value="HHH_5"/>
    <property type="match status" value="2"/>
</dbReference>
<dbReference type="PANTHER" id="PTHR23413:SF1">
    <property type="entry name" value="RIBOSOMAL PROTEIN L32"/>
    <property type="match status" value="1"/>
</dbReference>
<keyword evidence="2 8" id="KW-0689">Ribosomal protein</keyword>
<keyword evidence="3" id="KW-0687">Ribonucleoprotein</keyword>
<dbReference type="NCBIfam" id="NF006332">
    <property type="entry name" value="PRK08562.1"/>
    <property type="match status" value="1"/>
</dbReference>
<dbReference type="PANTHER" id="PTHR23413">
    <property type="entry name" value="60S RIBOSOMAL PROTEIN L32 AND DNA-DIRECTED RNA POLYMERASE II, SUBUNIT N"/>
    <property type="match status" value="1"/>
</dbReference>
<dbReference type="Pfam" id="PF01655">
    <property type="entry name" value="Ribosomal_L32e"/>
    <property type="match status" value="1"/>
</dbReference>
<comment type="caution">
    <text evidence="8">The sequence shown here is derived from an EMBL/GenBank/DDBJ whole genome shotgun (WGS) entry which is preliminary data.</text>
</comment>
<dbReference type="InParanoid" id="M0MHG5"/>
<evidence type="ECO:0000256" key="3">
    <source>
        <dbReference type="ARBA" id="ARBA00023274"/>
    </source>
</evidence>
<evidence type="ECO:0000256" key="6">
    <source>
        <dbReference type="SAM" id="MobiDB-lite"/>
    </source>
</evidence>
<feature type="compositionally biased region" description="Acidic residues" evidence="6">
    <location>
        <begin position="148"/>
        <end position="170"/>
    </location>
</feature>
<dbReference type="STRING" id="1227455.C449_11428"/>
<dbReference type="InterPro" id="IPR003583">
    <property type="entry name" value="Hlx-hairpin-Hlx_DNA-bd_motif"/>
</dbReference>
<dbReference type="GO" id="GO:0003677">
    <property type="term" value="F:DNA binding"/>
    <property type="evidence" value="ECO:0007669"/>
    <property type="project" value="InterPro"/>
</dbReference>
<dbReference type="Gene3D" id="1.10.150.20">
    <property type="entry name" value="5' to 3' exonuclease, C-terminal subdomain"/>
    <property type="match status" value="2"/>
</dbReference>
<feature type="domain" description="Helix-hairpin-helix DNA-binding motif class 1" evidence="7">
    <location>
        <begin position="90"/>
        <end position="109"/>
    </location>
</feature>
<name>M0MHG5_9EURY</name>